<proteinExistence type="predicted"/>
<accession>A0ABD2PTL2</accession>
<dbReference type="EMBL" id="JBJKFK010002754">
    <property type="protein sequence ID" value="KAL3310669.1"/>
    <property type="molecule type" value="Genomic_DNA"/>
</dbReference>
<dbReference type="Proteomes" id="UP001626550">
    <property type="component" value="Unassembled WGS sequence"/>
</dbReference>
<protein>
    <submittedName>
        <fullName evidence="1">Uncharacterized protein</fullName>
    </submittedName>
</protein>
<organism evidence="1 2">
    <name type="scientific">Cichlidogyrus casuarinus</name>
    <dbReference type="NCBI Taxonomy" id="1844966"/>
    <lineage>
        <taxon>Eukaryota</taxon>
        <taxon>Metazoa</taxon>
        <taxon>Spiralia</taxon>
        <taxon>Lophotrochozoa</taxon>
        <taxon>Platyhelminthes</taxon>
        <taxon>Monogenea</taxon>
        <taxon>Monopisthocotylea</taxon>
        <taxon>Dactylogyridea</taxon>
        <taxon>Ancyrocephalidae</taxon>
        <taxon>Cichlidogyrus</taxon>
    </lineage>
</organism>
<evidence type="ECO:0000313" key="1">
    <source>
        <dbReference type="EMBL" id="KAL3310669.1"/>
    </source>
</evidence>
<reference evidence="1 2" key="1">
    <citation type="submission" date="2024-11" db="EMBL/GenBank/DDBJ databases">
        <title>Adaptive evolution of stress response genes in parasites aligns with host niche diversity.</title>
        <authorList>
            <person name="Hahn C."/>
            <person name="Resl P."/>
        </authorList>
    </citation>
    <scope>NUCLEOTIDE SEQUENCE [LARGE SCALE GENOMIC DNA]</scope>
    <source>
        <strain evidence="1">EGGRZ-B1_66</strain>
        <tissue evidence="1">Body</tissue>
    </source>
</reference>
<dbReference type="AlphaFoldDB" id="A0ABD2PTL2"/>
<name>A0ABD2PTL2_9PLAT</name>
<evidence type="ECO:0000313" key="2">
    <source>
        <dbReference type="Proteomes" id="UP001626550"/>
    </source>
</evidence>
<gene>
    <name evidence="1" type="ORF">Ciccas_010761</name>
</gene>
<sequence>MSFGFFHARIHNTTEEISLKLEHFSQLVYQILCQLQLLNEPCYEMLKMVYYYISEMRMPIFFGLLEKENEPLSLSAQNAVLDVGLVFRLKLKLAFVD</sequence>
<keyword evidence="2" id="KW-1185">Reference proteome</keyword>
<comment type="caution">
    <text evidence="1">The sequence shown here is derived from an EMBL/GenBank/DDBJ whole genome shotgun (WGS) entry which is preliminary data.</text>
</comment>